<reference evidence="1" key="1">
    <citation type="submission" date="2020-07" db="EMBL/GenBank/DDBJ databases">
        <title>Clinical and genomic characterization of carbapenemase-producing Enterobacterales causing secondary infections during the COVID-19 crisis at a New York City hospital.</title>
        <authorList>
            <person name="Gomez-Simmonds A."/>
            <person name="Annavajhala M.K."/>
            <person name="Uhlemann A.-C."/>
        </authorList>
    </citation>
    <scope>NUCLEOTIDE SEQUENCE</scope>
    <source>
        <strain evidence="1">NK1396</strain>
    </source>
</reference>
<name>A0A927DI17_9ENTR</name>
<gene>
    <name evidence="1" type="ORF">IE983_24995</name>
</gene>
<sequence length="80" mass="8465">MPTFFKASQALTRFVSGAGEWGVPFLCKLGVRQRTDIKISSDALDVQGVVASGTVTGLNVILSGNPYSDVGNPYVFISPD</sequence>
<organism evidence="1 2">
    <name type="scientific">Enterobacter hormaechei</name>
    <dbReference type="NCBI Taxonomy" id="158836"/>
    <lineage>
        <taxon>Bacteria</taxon>
        <taxon>Pseudomonadati</taxon>
        <taxon>Pseudomonadota</taxon>
        <taxon>Gammaproteobacteria</taxon>
        <taxon>Enterobacterales</taxon>
        <taxon>Enterobacteriaceae</taxon>
        <taxon>Enterobacter</taxon>
        <taxon>Enterobacter cloacae complex</taxon>
    </lineage>
</organism>
<evidence type="ECO:0000313" key="1">
    <source>
        <dbReference type="EMBL" id="MBD3707633.1"/>
    </source>
</evidence>
<proteinExistence type="predicted"/>
<dbReference type="EMBL" id="JACXTA010000018">
    <property type="protein sequence ID" value="MBD3707633.1"/>
    <property type="molecule type" value="Genomic_DNA"/>
</dbReference>
<accession>A0A927DI17</accession>
<comment type="caution">
    <text evidence="1">The sequence shown here is derived from an EMBL/GenBank/DDBJ whole genome shotgun (WGS) entry which is preliminary data.</text>
</comment>
<protein>
    <submittedName>
        <fullName evidence="1">Uncharacterized protein</fullName>
    </submittedName>
</protein>
<evidence type="ECO:0000313" key="2">
    <source>
        <dbReference type="Proteomes" id="UP000655273"/>
    </source>
</evidence>
<dbReference type="Proteomes" id="UP000655273">
    <property type="component" value="Unassembled WGS sequence"/>
</dbReference>
<dbReference type="AlphaFoldDB" id="A0A927DI17"/>